<gene>
    <name evidence="11" type="ORF">O3P69_016673</name>
</gene>
<feature type="region of interest" description="Disordered" evidence="8">
    <location>
        <begin position="45"/>
        <end position="69"/>
    </location>
</feature>
<keyword evidence="6 9" id="KW-1133">Transmembrane helix</keyword>
<sequence>MYWRWAWRVTRDAGHWVTGSWAYRGCCGVVFSCCESRGEETTLPRSQSEIVVEFSRPRQSSEDEMSQDSLNEGGLLRQTLPPASRAPCKNALFVDSDAEEEASPRSSEATTDSQGAVEGAAGSPASSKGSLSGSSASSTVKKLRNLLGESSLKPPSPENFSFKSTIGLLPSSRKRRGLRQQVVVTFAICLAPLACGFGLAYNITKNPSEILGPHLGPWKTYVYFLGCLSGGFFSGFVANYGRKVVVLLTMVPMALSWLFIIFATQVWMVFLFHATSGVCTGLVMVVVQVYVAEVSVPRVRGALSTAPVLAFQVGSLLCFLLGEILVWRNLAIVGVCVSLPVFLTVVLCMPESPRFLIHKHPSGAYATLQWLRGANSDVMEEYHDISDAADIDRWAIHCDDLLRPTFWRPLLLSCGLMFLYSMAGLSSCTLYGTELFAEVSNVYVNVAHFVVTVVLLVAITLSALLVDHIGRKLLLLLSLTIMAASSFVLGLFLFLKDLHRVENYFMYQWVAEVFCVVLFTFAYGSGLAPIAWVTLGEIFSPQYKWLGVSMASMVLWSSMLAVEVLFHRLRVAVATGGIFWMHCVVCVAGYIFVLVCFRELKEQRIDSITKSFVKKHDSLIETFMARV</sequence>
<evidence type="ECO:0000313" key="12">
    <source>
        <dbReference type="Proteomes" id="UP001487740"/>
    </source>
</evidence>
<proteinExistence type="predicted"/>
<feature type="transmembrane region" description="Helical" evidence="9">
    <location>
        <begin position="270"/>
        <end position="291"/>
    </location>
</feature>
<feature type="region of interest" description="Disordered" evidence="8">
    <location>
        <begin position="96"/>
        <end position="136"/>
    </location>
</feature>
<dbReference type="Pfam" id="PF00083">
    <property type="entry name" value="Sugar_tr"/>
    <property type="match status" value="1"/>
</dbReference>
<dbReference type="InterPro" id="IPR036259">
    <property type="entry name" value="MFS_trans_sf"/>
</dbReference>
<feature type="transmembrane region" description="Helical" evidence="9">
    <location>
        <begin position="330"/>
        <end position="349"/>
    </location>
</feature>
<dbReference type="InterPro" id="IPR050549">
    <property type="entry name" value="MFS_Trehalose_Transporter"/>
</dbReference>
<feature type="transmembrane region" description="Helical" evidence="9">
    <location>
        <begin position="221"/>
        <end position="238"/>
    </location>
</feature>
<dbReference type="PROSITE" id="PS00216">
    <property type="entry name" value="SUGAR_TRANSPORT_1"/>
    <property type="match status" value="1"/>
</dbReference>
<feature type="transmembrane region" description="Helical" evidence="9">
    <location>
        <begin position="303"/>
        <end position="324"/>
    </location>
</feature>
<evidence type="ECO:0000256" key="8">
    <source>
        <dbReference type="SAM" id="MobiDB-lite"/>
    </source>
</evidence>
<dbReference type="AlphaFoldDB" id="A0AAW0SXQ3"/>
<dbReference type="Proteomes" id="UP001487740">
    <property type="component" value="Unassembled WGS sequence"/>
</dbReference>
<evidence type="ECO:0000313" key="11">
    <source>
        <dbReference type="EMBL" id="KAK8380194.1"/>
    </source>
</evidence>
<dbReference type="PROSITE" id="PS50850">
    <property type="entry name" value="MFS"/>
    <property type="match status" value="1"/>
</dbReference>
<evidence type="ECO:0000256" key="9">
    <source>
        <dbReference type="SAM" id="Phobius"/>
    </source>
</evidence>
<feature type="transmembrane region" description="Helical" evidence="9">
    <location>
        <begin position="473"/>
        <end position="495"/>
    </location>
</feature>
<feature type="transmembrane region" description="Helical" evidence="9">
    <location>
        <begin position="245"/>
        <end position="264"/>
    </location>
</feature>
<keyword evidence="4" id="KW-0762">Sugar transport</keyword>
<dbReference type="EMBL" id="JARAKH010000042">
    <property type="protein sequence ID" value="KAK8380194.1"/>
    <property type="molecule type" value="Genomic_DNA"/>
</dbReference>
<evidence type="ECO:0000256" key="6">
    <source>
        <dbReference type="ARBA" id="ARBA00022989"/>
    </source>
</evidence>
<feature type="transmembrane region" description="Helical" evidence="9">
    <location>
        <begin position="410"/>
        <end position="432"/>
    </location>
</feature>
<keyword evidence="12" id="KW-1185">Reference proteome</keyword>
<dbReference type="PANTHER" id="PTHR48021:SF34">
    <property type="entry name" value="FACILITATED TREHALOSE TRANSPORTER TRET1-2 HOMOLOG-LIKE PROTEIN"/>
    <property type="match status" value="1"/>
</dbReference>
<keyword evidence="5 9" id="KW-0812">Transmembrane</keyword>
<feature type="transmembrane region" description="Helical" evidence="9">
    <location>
        <begin position="545"/>
        <end position="566"/>
    </location>
</feature>
<feature type="transmembrane region" description="Helical" evidence="9">
    <location>
        <begin position="444"/>
        <end position="466"/>
    </location>
</feature>
<dbReference type="Gene3D" id="1.20.1250.20">
    <property type="entry name" value="MFS general substrate transporter like domains"/>
    <property type="match status" value="1"/>
</dbReference>
<dbReference type="GO" id="GO:0005886">
    <property type="term" value="C:plasma membrane"/>
    <property type="evidence" value="ECO:0007669"/>
    <property type="project" value="UniProtKB-SubCell"/>
</dbReference>
<accession>A0AAW0SXQ3</accession>
<evidence type="ECO:0000259" key="10">
    <source>
        <dbReference type="PROSITE" id="PS50850"/>
    </source>
</evidence>
<dbReference type="FunFam" id="1.20.1250.20:FF:000218">
    <property type="entry name" value="facilitated trehalose transporter Tret1"/>
    <property type="match status" value="1"/>
</dbReference>
<comment type="caution">
    <text evidence="11">The sequence shown here is derived from an EMBL/GenBank/DDBJ whole genome shotgun (WGS) entry which is preliminary data.</text>
</comment>
<name>A0AAW0SXQ3_SCYPA</name>
<feature type="transmembrane region" description="Helical" evidence="9">
    <location>
        <begin position="507"/>
        <end position="533"/>
    </location>
</feature>
<evidence type="ECO:0000256" key="5">
    <source>
        <dbReference type="ARBA" id="ARBA00022692"/>
    </source>
</evidence>
<evidence type="ECO:0000256" key="4">
    <source>
        <dbReference type="ARBA" id="ARBA00022597"/>
    </source>
</evidence>
<protein>
    <recommendedName>
        <fullName evidence="10">Major facilitator superfamily (MFS) profile domain-containing protein</fullName>
    </recommendedName>
</protein>
<feature type="domain" description="Major facilitator superfamily (MFS) profile" evidence="10">
    <location>
        <begin position="165"/>
        <end position="601"/>
    </location>
</feature>
<reference evidence="11 12" key="1">
    <citation type="submission" date="2023-03" db="EMBL/GenBank/DDBJ databases">
        <title>High-quality genome of Scylla paramamosain provides insights in environmental adaptation.</title>
        <authorList>
            <person name="Zhang L."/>
        </authorList>
    </citation>
    <scope>NUCLEOTIDE SEQUENCE [LARGE SCALE GENOMIC DNA]</scope>
    <source>
        <strain evidence="11">LZ_2023a</strain>
        <tissue evidence="11">Muscle</tissue>
    </source>
</reference>
<comment type="subcellular location">
    <subcellularLocation>
        <location evidence="1">Cell membrane</location>
        <topology evidence="1">Multi-pass membrane protein</topology>
    </subcellularLocation>
</comment>
<organism evidence="11 12">
    <name type="scientific">Scylla paramamosain</name>
    <name type="common">Mud crab</name>
    <dbReference type="NCBI Taxonomy" id="85552"/>
    <lineage>
        <taxon>Eukaryota</taxon>
        <taxon>Metazoa</taxon>
        <taxon>Ecdysozoa</taxon>
        <taxon>Arthropoda</taxon>
        <taxon>Crustacea</taxon>
        <taxon>Multicrustacea</taxon>
        <taxon>Malacostraca</taxon>
        <taxon>Eumalacostraca</taxon>
        <taxon>Eucarida</taxon>
        <taxon>Decapoda</taxon>
        <taxon>Pleocyemata</taxon>
        <taxon>Brachyura</taxon>
        <taxon>Eubrachyura</taxon>
        <taxon>Portunoidea</taxon>
        <taxon>Portunidae</taxon>
        <taxon>Portuninae</taxon>
        <taxon>Scylla</taxon>
    </lineage>
</organism>
<dbReference type="InterPro" id="IPR005828">
    <property type="entry name" value="MFS_sugar_transport-like"/>
</dbReference>
<evidence type="ECO:0000256" key="3">
    <source>
        <dbReference type="ARBA" id="ARBA00022475"/>
    </source>
</evidence>
<keyword evidence="7 9" id="KW-0472">Membrane</keyword>
<evidence type="ECO:0000256" key="2">
    <source>
        <dbReference type="ARBA" id="ARBA00022448"/>
    </source>
</evidence>
<feature type="transmembrane region" description="Helical" evidence="9">
    <location>
        <begin position="578"/>
        <end position="597"/>
    </location>
</feature>
<dbReference type="PANTHER" id="PTHR48021">
    <property type="match status" value="1"/>
</dbReference>
<feature type="transmembrane region" description="Helical" evidence="9">
    <location>
        <begin position="182"/>
        <end position="201"/>
    </location>
</feature>
<evidence type="ECO:0000256" key="7">
    <source>
        <dbReference type="ARBA" id="ARBA00023136"/>
    </source>
</evidence>
<dbReference type="InterPro" id="IPR020846">
    <property type="entry name" value="MFS_dom"/>
</dbReference>
<feature type="compositionally biased region" description="Low complexity" evidence="8">
    <location>
        <begin position="119"/>
        <end position="136"/>
    </location>
</feature>
<keyword evidence="3" id="KW-1003">Cell membrane</keyword>
<dbReference type="InterPro" id="IPR005829">
    <property type="entry name" value="Sugar_transporter_CS"/>
</dbReference>
<evidence type="ECO:0000256" key="1">
    <source>
        <dbReference type="ARBA" id="ARBA00004651"/>
    </source>
</evidence>
<dbReference type="GO" id="GO:0022857">
    <property type="term" value="F:transmembrane transporter activity"/>
    <property type="evidence" value="ECO:0007669"/>
    <property type="project" value="InterPro"/>
</dbReference>
<dbReference type="SUPFAM" id="SSF103473">
    <property type="entry name" value="MFS general substrate transporter"/>
    <property type="match status" value="1"/>
</dbReference>
<keyword evidence="2" id="KW-0813">Transport</keyword>